<gene>
    <name evidence="1" type="ORF">TSPGSL018_2850</name>
</gene>
<dbReference type="AlphaFoldDB" id="A0A061RGE2"/>
<dbReference type="PANTHER" id="PTHR15852:SF29">
    <property type="entry name" value="PLASTID TRANSCRIPTIONALLY ACTIVE PROTEIN"/>
    <property type="match status" value="1"/>
</dbReference>
<organism evidence="1">
    <name type="scientific">Tetraselmis sp. GSL018</name>
    <dbReference type="NCBI Taxonomy" id="582737"/>
    <lineage>
        <taxon>Eukaryota</taxon>
        <taxon>Viridiplantae</taxon>
        <taxon>Chlorophyta</taxon>
        <taxon>core chlorophytes</taxon>
        <taxon>Chlorodendrophyceae</taxon>
        <taxon>Chlorodendrales</taxon>
        <taxon>Chlorodendraceae</taxon>
        <taxon>Tetraselmis</taxon>
    </lineage>
</organism>
<dbReference type="SUPFAM" id="SSF57938">
    <property type="entry name" value="DnaJ/Hsp40 cysteine-rich domain"/>
    <property type="match status" value="1"/>
</dbReference>
<sequence length="108" mass="11272">MFRSPVGRAVVTVGLTVTAFGAGTTVLSMATIAGVKTLTGVQKRKFGINCGNCKGEGKISCEICTGSGVLDWSPFPDPVVQRLCVCPACDGKHEQKCFNCFGKGVVVE</sequence>
<accession>A0A061RGE2</accession>
<dbReference type="EMBL" id="GBEZ01015108">
    <property type="protein sequence ID" value="JAC71028.1"/>
    <property type="molecule type" value="Transcribed_RNA"/>
</dbReference>
<dbReference type="PANTHER" id="PTHR15852">
    <property type="entry name" value="PLASTID TRANSCRIPTIONALLY ACTIVE PROTEIN"/>
    <property type="match status" value="1"/>
</dbReference>
<protein>
    <submittedName>
        <fullName evidence="1">Plastid transcriptionally active 5 isoform 1</fullName>
    </submittedName>
</protein>
<proteinExistence type="predicted"/>
<dbReference type="InterPro" id="IPR036410">
    <property type="entry name" value="HSP_DnaJ_Cys-rich_dom_sf"/>
</dbReference>
<reference evidence="1" key="1">
    <citation type="submission" date="2014-05" db="EMBL/GenBank/DDBJ databases">
        <title>The transcriptome of the halophilic microalga Tetraselmis sp. GSL018 isolated from the Great Salt Lake, Utah.</title>
        <authorList>
            <person name="Jinkerson R.E."/>
            <person name="D'Adamo S."/>
            <person name="Posewitz M.C."/>
        </authorList>
    </citation>
    <scope>NUCLEOTIDE SEQUENCE</scope>
    <source>
        <strain evidence="1">GSL018</strain>
    </source>
</reference>
<name>A0A061RGE2_9CHLO</name>
<evidence type="ECO:0000313" key="1">
    <source>
        <dbReference type="EMBL" id="JAC71028.1"/>
    </source>
</evidence>